<organism evidence="1 2">
    <name type="scientific">Coffea canephora</name>
    <name type="common">Robusta coffee</name>
    <dbReference type="NCBI Taxonomy" id="49390"/>
    <lineage>
        <taxon>Eukaryota</taxon>
        <taxon>Viridiplantae</taxon>
        <taxon>Streptophyta</taxon>
        <taxon>Embryophyta</taxon>
        <taxon>Tracheophyta</taxon>
        <taxon>Spermatophyta</taxon>
        <taxon>Magnoliopsida</taxon>
        <taxon>eudicotyledons</taxon>
        <taxon>Gunneridae</taxon>
        <taxon>Pentapetalae</taxon>
        <taxon>asterids</taxon>
        <taxon>lamiids</taxon>
        <taxon>Gentianales</taxon>
        <taxon>Rubiaceae</taxon>
        <taxon>Ixoroideae</taxon>
        <taxon>Gardenieae complex</taxon>
        <taxon>Bertiereae - Coffeeae clade</taxon>
        <taxon>Coffeeae</taxon>
        <taxon>Coffea</taxon>
    </lineage>
</organism>
<protein>
    <submittedName>
        <fullName evidence="1">Uncharacterized protein</fullName>
    </submittedName>
</protein>
<name>A0A068V2B0_COFCA</name>
<evidence type="ECO:0000313" key="1">
    <source>
        <dbReference type="EMBL" id="CDP14771.1"/>
    </source>
</evidence>
<dbReference type="EMBL" id="HG739175">
    <property type="protein sequence ID" value="CDP14771.1"/>
    <property type="molecule type" value="Genomic_DNA"/>
</dbReference>
<sequence>MDWGTSNTITIFLPNSHILSLSLSHLFPPFLFFSSFKSP</sequence>
<accession>A0A068V2B0</accession>
<evidence type="ECO:0000313" key="2">
    <source>
        <dbReference type="Proteomes" id="UP000295252"/>
    </source>
</evidence>
<dbReference type="AlphaFoldDB" id="A0A068V2B0"/>
<dbReference type="InParanoid" id="A0A068V2B0"/>
<keyword evidence="2" id="KW-1185">Reference proteome</keyword>
<proteinExistence type="predicted"/>
<reference evidence="2" key="1">
    <citation type="journal article" date="2014" name="Science">
        <title>The coffee genome provides insight into the convergent evolution of caffeine biosynthesis.</title>
        <authorList>
            <person name="Denoeud F."/>
            <person name="Carretero-Paulet L."/>
            <person name="Dereeper A."/>
            <person name="Droc G."/>
            <person name="Guyot R."/>
            <person name="Pietrella M."/>
            <person name="Zheng C."/>
            <person name="Alberti A."/>
            <person name="Anthony F."/>
            <person name="Aprea G."/>
            <person name="Aury J.M."/>
            <person name="Bento P."/>
            <person name="Bernard M."/>
            <person name="Bocs S."/>
            <person name="Campa C."/>
            <person name="Cenci A."/>
            <person name="Combes M.C."/>
            <person name="Crouzillat D."/>
            <person name="Da Silva C."/>
            <person name="Daddiego L."/>
            <person name="De Bellis F."/>
            <person name="Dussert S."/>
            <person name="Garsmeur O."/>
            <person name="Gayraud T."/>
            <person name="Guignon V."/>
            <person name="Jahn K."/>
            <person name="Jamilloux V."/>
            <person name="Joet T."/>
            <person name="Labadie K."/>
            <person name="Lan T."/>
            <person name="Leclercq J."/>
            <person name="Lepelley M."/>
            <person name="Leroy T."/>
            <person name="Li L.T."/>
            <person name="Librado P."/>
            <person name="Lopez L."/>
            <person name="Munoz A."/>
            <person name="Noel B."/>
            <person name="Pallavicini A."/>
            <person name="Perrotta G."/>
            <person name="Poncet V."/>
            <person name="Pot D."/>
            <person name="Priyono X."/>
            <person name="Rigoreau M."/>
            <person name="Rouard M."/>
            <person name="Rozas J."/>
            <person name="Tranchant-Dubreuil C."/>
            <person name="VanBuren R."/>
            <person name="Zhang Q."/>
            <person name="Andrade A.C."/>
            <person name="Argout X."/>
            <person name="Bertrand B."/>
            <person name="de Kochko A."/>
            <person name="Graziosi G."/>
            <person name="Henry R.J."/>
            <person name="Jayarama X."/>
            <person name="Ming R."/>
            <person name="Nagai C."/>
            <person name="Rounsley S."/>
            <person name="Sankoff D."/>
            <person name="Giuliano G."/>
            <person name="Albert V.A."/>
            <person name="Wincker P."/>
            <person name="Lashermes P."/>
        </authorList>
    </citation>
    <scope>NUCLEOTIDE SEQUENCE [LARGE SCALE GENOMIC DNA]</scope>
    <source>
        <strain evidence="2">cv. DH200-94</strain>
    </source>
</reference>
<dbReference type="Gramene" id="CDP14771">
    <property type="protein sequence ID" value="CDP14771"/>
    <property type="gene ID" value="GSCOC_T00042222001"/>
</dbReference>
<dbReference type="Proteomes" id="UP000295252">
    <property type="component" value="Chromosome VII"/>
</dbReference>
<gene>
    <name evidence="1" type="ORF">GSCOC_T00042222001</name>
</gene>